<dbReference type="EMBL" id="CAEY01000677">
    <property type="status" value="NOT_ANNOTATED_CDS"/>
    <property type="molecule type" value="Genomic_DNA"/>
</dbReference>
<evidence type="ECO:0000313" key="4">
    <source>
        <dbReference type="Proteomes" id="UP000015104"/>
    </source>
</evidence>
<keyword evidence="4" id="KW-1185">Reference proteome</keyword>
<keyword evidence="2" id="KW-0342">GTP-binding</keyword>
<sequence>MTTGRIISNLPLSYRRDATPYCYPNFDWKVIDFCEQQRLITDDYPRTVKCIVVGDAGVGKTSLIQRYRTNEFSFDHKETIGVDFDIQSFSILGLPFNVQIWDTAGQERFRCLTSSYYRAANVALIVFDLSNIKSLANTLRWHADILRITDDIILFLVGSKRDCVSPAALEFIETEAVRLSSQMRAEYWSVSAQNGDNVIRLFDRIAGLTFQDTILTRIHEIEEERVSGDLNQTSLYSEGIIALNQKSKGSHLTKNCCFKHH</sequence>
<dbReference type="PRINTS" id="PR00449">
    <property type="entry name" value="RASTRNSFRMNG"/>
</dbReference>
<dbReference type="GO" id="GO:0003924">
    <property type="term" value="F:GTPase activity"/>
    <property type="evidence" value="ECO:0007669"/>
    <property type="project" value="InterPro"/>
</dbReference>
<dbReference type="HOGENOM" id="CLU_041217_22_1_1"/>
<dbReference type="InterPro" id="IPR005225">
    <property type="entry name" value="Small_GTP-bd"/>
</dbReference>
<dbReference type="PROSITE" id="PS51421">
    <property type="entry name" value="RAS"/>
    <property type="match status" value="1"/>
</dbReference>
<dbReference type="Pfam" id="PF00071">
    <property type="entry name" value="Ras"/>
    <property type="match status" value="1"/>
</dbReference>
<dbReference type="PANTHER" id="PTHR47977">
    <property type="entry name" value="RAS-RELATED PROTEIN RAB"/>
    <property type="match status" value="1"/>
</dbReference>
<dbReference type="Proteomes" id="UP000015104">
    <property type="component" value="Unassembled WGS sequence"/>
</dbReference>
<accession>T1KX98</accession>
<dbReference type="InterPro" id="IPR027417">
    <property type="entry name" value="P-loop_NTPase"/>
</dbReference>
<dbReference type="Gene3D" id="3.40.50.300">
    <property type="entry name" value="P-loop containing nucleotide triphosphate hydrolases"/>
    <property type="match status" value="1"/>
</dbReference>
<dbReference type="InterPro" id="IPR001806">
    <property type="entry name" value="Small_GTPase"/>
</dbReference>
<dbReference type="OMA" id="FEEAAMQ"/>
<name>T1KX98_TETUR</name>
<gene>
    <name evidence="3" type="primary">107368171</name>
</gene>
<dbReference type="SMART" id="SM00173">
    <property type="entry name" value="RAS"/>
    <property type="match status" value="1"/>
</dbReference>
<reference evidence="3" key="2">
    <citation type="submission" date="2015-06" db="UniProtKB">
        <authorList>
            <consortium name="EnsemblMetazoa"/>
        </authorList>
    </citation>
    <scope>IDENTIFICATION</scope>
</reference>
<dbReference type="eggNOG" id="KOG0094">
    <property type="taxonomic scope" value="Eukaryota"/>
</dbReference>
<dbReference type="InterPro" id="IPR050227">
    <property type="entry name" value="Rab"/>
</dbReference>
<dbReference type="OrthoDB" id="413584at2759"/>
<keyword evidence="1" id="KW-0547">Nucleotide-binding</keyword>
<reference evidence="4" key="1">
    <citation type="submission" date="2011-08" db="EMBL/GenBank/DDBJ databases">
        <authorList>
            <person name="Rombauts S."/>
        </authorList>
    </citation>
    <scope>NUCLEOTIDE SEQUENCE</scope>
    <source>
        <strain evidence="4">London</strain>
    </source>
</reference>
<dbReference type="AlphaFoldDB" id="T1KX98"/>
<protein>
    <recommendedName>
        <fullName evidence="5">Ras-related protein Rab-34</fullName>
    </recommendedName>
</protein>
<dbReference type="GO" id="GO:0005525">
    <property type="term" value="F:GTP binding"/>
    <property type="evidence" value="ECO:0007669"/>
    <property type="project" value="UniProtKB-KW"/>
</dbReference>
<dbReference type="STRING" id="32264.T1KX98"/>
<dbReference type="FunFam" id="3.40.50.300:FF:001447">
    <property type="entry name" value="Ras-related protein Rab-1B"/>
    <property type="match status" value="1"/>
</dbReference>
<dbReference type="NCBIfam" id="TIGR00231">
    <property type="entry name" value="small_GTP"/>
    <property type="match status" value="1"/>
</dbReference>
<dbReference type="SMART" id="SM00176">
    <property type="entry name" value="RAN"/>
    <property type="match status" value="1"/>
</dbReference>
<dbReference type="EnsemblMetazoa" id="tetur25g01620.1">
    <property type="protein sequence ID" value="tetur25g01620.1"/>
    <property type="gene ID" value="tetur25g01620"/>
</dbReference>
<evidence type="ECO:0000256" key="2">
    <source>
        <dbReference type="ARBA" id="ARBA00023134"/>
    </source>
</evidence>
<evidence type="ECO:0000313" key="3">
    <source>
        <dbReference type="EnsemblMetazoa" id="tetur25g01620.1"/>
    </source>
</evidence>
<evidence type="ECO:0008006" key="5">
    <source>
        <dbReference type="Google" id="ProtNLM"/>
    </source>
</evidence>
<proteinExistence type="predicted"/>
<dbReference type="PROSITE" id="PS51419">
    <property type="entry name" value="RAB"/>
    <property type="match status" value="1"/>
</dbReference>
<dbReference type="SMART" id="SM00174">
    <property type="entry name" value="RHO"/>
    <property type="match status" value="1"/>
</dbReference>
<dbReference type="SMART" id="SM00175">
    <property type="entry name" value="RAB"/>
    <property type="match status" value="1"/>
</dbReference>
<dbReference type="SUPFAM" id="SSF52540">
    <property type="entry name" value="P-loop containing nucleoside triphosphate hydrolases"/>
    <property type="match status" value="1"/>
</dbReference>
<dbReference type="KEGG" id="tut:107368171"/>
<evidence type="ECO:0000256" key="1">
    <source>
        <dbReference type="ARBA" id="ARBA00022741"/>
    </source>
</evidence>
<organism evidence="3 4">
    <name type="scientific">Tetranychus urticae</name>
    <name type="common">Two-spotted spider mite</name>
    <dbReference type="NCBI Taxonomy" id="32264"/>
    <lineage>
        <taxon>Eukaryota</taxon>
        <taxon>Metazoa</taxon>
        <taxon>Ecdysozoa</taxon>
        <taxon>Arthropoda</taxon>
        <taxon>Chelicerata</taxon>
        <taxon>Arachnida</taxon>
        <taxon>Acari</taxon>
        <taxon>Acariformes</taxon>
        <taxon>Trombidiformes</taxon>
        <taxon>Prostigmata</taxon>
        <taxon>Eleutherengona</taxon>
        <taxon>Raphignathae</taxon>
        <taxon>Tetranychoidea</taxon>
        <taxon>Tetranychidae</taxon>
        <taxon>Tetranychus</taxon>
    </lineage>
</organism>